<comment type="caution">
    <text evidence="2">The sequence shown here is derived from an EMBL/GenBank/DDBJ whole genome shotgun (WGS) entry which is preliminary data.</text>
</comment>
<organism evidence="2 3">
    <name type="scientific">Streptomyces silvisoli</name>
    <dbReference type="NCBI Taxonomy" id="3034235"/>
    <lineage>
        <taxon>Bacteria</taxon>
        <taxon>Bacillati</taxon>
        <taxon>Actinomycetota</taxon>
        <taxon>Actinomycetes</taxon>
        <taxon>Kitasatosporales</taxon>
        <taxon>Streptomycetaceae</taxon>
        <taxon>Streptomyces</taxon>
    </lineage>
</organism>
<sequence length="687" mass="73358">MSDTQVLAGLLEELRQAVASRVAELSADDPTAHDPLRGLYLSPDAADQLLARPGPDEAAPRDHAASVAETNSHPRWDLLCTRFGLDALDRALLLVALAPDLDRRFAPLYGYLNDDVGKRRATVGLALDLCGRSTLCGTARARLLPGAPLADGRLLLLEQPERPFLERELRVPDRVTAYLLDGDGALRTVAGGAVSTMQSTEGAAPTVVGAALRREPARPVYLRCPRGQDHPASAARTCAGLGQPLLHLDPARVDPAQHAHGEAVADAVREARLWDAVLLVGPLPTGAEADWVRAVAELPPVSGAVAVPQVLFAAAPLDPGWTRAHLLALDAAEEAENSAVPSAELWQKALPGAGFDPAEEAGAYRLSPDQIDRAARTALDLAAVRAEPLRPEHLHQAARSQNAVGLERHARRVRPAVGLPDLVLPAEPLRRIEELVHRARHREQVLRGWGMRRGGGRGSGVIAVFAGESGTGKTLAAEVVAGALGLDLYVVELSAVVDKYVGETEKNLERIFAQADAVNAVLLFDEADAVFGKRSEVKDSHDRYANLESAYLLQRLEAFDGVAVLTTNLRGNIDEAFTRRFDVVVDFPFPDEEQRRALWEHCLRPPLPVAEDVQAGFLAREFELAGGAIRSAAVTAAYLAAAAGRPVGAADLLEGARREYAKSGRLVPSNEAEAAAGIGAGALTRFW</sequence>
<dbReference type="EMBL" id="JARJBC010000008">
    <property type="protein sequence ID" value="MDF3290590.1"/>
    <property type="molecule type" value="Genomic_DNA"/>
</dbReference>
<dbReference type="InterPro" id="IPR003959">
    <property type="entry name" value="ATPase_AAA_core"/>
</dbReference>
<evidence type="ECO:0000313" key="2">
    <source>
        <dbReference type="EMBL" id="MDF3290590.1"/>
    </source>
</evidence>
<keyword evidence="3" id="KW-1185">Reference proteome</keyword>
<dbReference type="InterPro" id="IPR027417">
    <property type="entry name" value="P-loop_NTPase"/>
</dbReference>
<dbReference type="SUPFAM" id="SSF52540">
    <property type="entry name" value="P-loop containing nucleoside triphosphate hydrolases"/>
    <property type="match status" value="1"/>
</dbReference>
<gene>
    <name evidence="2" type="ORF">P3G67_15300</name>
</gene>
<dbReference type="Pfam" id="PF22977">
    <property type="entry name" value="WHD"/>
    <property type="match status" value="1"/>
</dbReference>
<dbReference type="InterPro" id="IPR054472">
    <property type="entry name" value="WHD"/>
</dbReference>
<evidence type="ECO:0000259" key="1">
    <source>
        <dbReference type="SMART" id="SM00382"/>
    </source>
</evidence>
<dbReference type="RefSeq" id="WP_276093983.1">
    <property type="nucleotide sequence ID" value="NZ_JARJBC010000008.1"/>
</dbReference>
<dbReference type="GO" id="GO:0005524">
    <property type="term" value="F:ATP binding"/>
    <property type="evidence" value="ECO:0007669"/>
    <property type="project" value="UniProtKB-KW"/>
</dbReference>
<evidence type="ECO:0000313" key="3">
    <source>
        <dbReference type="Proteomes" id="UP001216579"/>
    </source>
</evidence>
<name>A0ABT5ZLX2_9ACTN</name>
<dbReference type="PANTHER" id="PTHR46411:SF2">
    <property type="entry name" value="AAA+ ATPASE DOMAIN-CONTAINING PROTEIN"/>
    <property type="match status" value="1"/>
</dbReference>
<keyword evidence="2" id="KW-0547">Nucleotide-binding</keyword>
<reference evidence="2 3" key="1">
    <citation type="submission" date="2023-03" db="EMBL/GenBank/DDBJ databases">
        <title>Draft genome sequence of Streptomyces sp. RB6PN23 isolated from peat swamp forest in Thailand.</title>
        <authorList>
            <person name="Klaysubun C."/>
            <person name="Duangmal K."/>
        </authorList>
    </citation>
    <scope>NUCLEOTIDE SEQUENCE [LARGE SCALE GENOMIC DNA]</scope>
    <source>
        <strain evidence="2 3">RB6PN23</strain>
    </source>
</reference>
<dbReference type="Pfam" id="PF00004">
    <property type="entry name" value="AAA"/>
    <property type="match status" value="1"/>
</dbReference>
<dbReference type="PANTHER" id="PTHR46411">
    <property type="entry name" value="FAMILY ATPASE, PUTATIVE-RELATED"/>
    <property type="match status" value="1"/>
</dbReference>
<keyword evidence="2" id="KW-0067">ATP-binding</keyword>
<protein>
    <submittedName>
        <fullName evidence="2">ATP-binding protein</fullName>
    </submittedName>
</protein>
<proteinExistence type="predicted"/>
<dbReference type="Gene3D" id="3.40.50.300">
    <property type="entry name" value="P-loop containing nucleotide triphosphate hydrolases"/>
    <property type="match status" value="1"/>
</dbReference>
<dbReference type="Proteomes" id="UP001216579">
    <property type="component" value="Unassembled WGS sequence"/>
</dbReference>
<accession>A0ABT5ZLX2</accession>
<dbReference type="InterPro" id="IPR003593">
    <property type="entry name" value="AAA+_ATPase"/>
</dbReference>
<dbReference type="CDD" id="cd19481">
    <property type="entry name" value="RecA-like_protease"/>
    <property type="match status" value="1"/>
</dbReference>
<feature type="domain" description="AAA+ ATPase" evidence="1">
    <location>
        <begin position="459"/>
        <end position="591"/>
    </location>
</feature>
<dbReference type="SMART" id="SM00382">
    <property type="entry name" value="AAA"/>
    <property type="match status" value="1"/>
</dbReference>